<dbReference type="Gene3D" id="1.20.5.1930">
    <property type="match status" value="1"/>
</dbReference>
<evidence type="ECO:0000259" key="12">
    <source>
        <dbReference type="Pfam" id="PF13796"/>
    </source>
</evidence>
<accession>A0ABT0YAV4</accession>
<dbReference type="EMBL" id="JAMQOL010000055">
    <property type="protein sequence ID" value="MCM4083176.1"/>
    <property type="molecule type" value="Genomic_DNA"/>
</dbReference>
<keyword evidence="9" id="KW-1133">Transmembrane helix</keyword>
<dbReference type="PANTHER" id="PTHR24421">
    <property type="entry name" value="NITRATE/NITRITE SENSOR PROTEIN NARX-RELATED"/>
    <property type="match status" value="1"/>
</dbReference>
<sequence length="431" mass="46319">MRSVETRDWLRDGLRAVAAGLLGIVLAVLNFPLFVLFVVSLVLTPVLGIGLFLLPAVTALIRLRADLARRVAGWHGVRIVRPYRPKPPGVAPIGWARYKWIVSDPATWRDFAWLLPGAVGGLVLGILTLGLPAYGVEGIVLLPLWIYLGGEWSGYGVNWPIESVSEGFLSLPQGAVFLLLGLVVAPHLRRFDALFARLFLAPTRAAELRLRVTQLTVTRSDAVDAQAAELRRIERDLHDGAQARLVSLGMAIGLAEELVERDPETARKLLAEARENSSTALVELRHLVRGIHPPVLAERGLDGAVRALALTMVIPTTVDSDVTGRLETPVESAAYFAVAEALTNVQRHSGANVAYVSMRRTGDLLRLEVGDDGHGGADPMRGTGLAGMERRLAAFDGTMSVSSPPAGPTIVTMELPCASSSPRTMLSSGTD</sequence>
<keyword evidence="7" id="KW-0067">ATP-binding</keyword>
<dbReference type="InterPro" id="IPR036890">
    <property type="entry name" value="HATPase_C_sf"/>
</dbReference>
<feature type="domain" description="Signal transduction histidine kinase subgroup 3 dimerisation and phosphoacceptor" evidence="11">
    <location>
        <begin position="229"/>
        <end position="296"/>
    </location>
</feature>
<evidence type="ECO:0000256" key="4">
    <source>
        <dbReference type="ARBA" id="ARBA00022679"/>
    </source>
</evidence>
<keyword evidence="3" id="KW-0597">Phosphoprotein</keyword>
<protein>
    <recommendedName>
        <fullName evidence="2">histidine kinase</fullName>
        <ecNumber evidence="2">2.7.13.3</ecNumber>
    </recommendedName>
</protein>
<dbReference type="Gene3D" id="3.30.565.10">
    <property type="entry name" value="Histidine kinase-like ATPase, C-terminal domain"/>
    <property type="match status" value="1"/>
</dbReference>
<evidence type="ECO:0000259" key="10">
    <source>
        <dbReference type="Pfam" id="PF02518"/>
    </source>
</evidence>
<evidence type="ECO:0000313" key="14">
    <source>
        <dbReference type="Proteomes" id="UP001523216"/>
    </source>
</evidence>
<comment type="caution">
    <text evidence="13">The sequence shown here is derived from an EMBL/GenBank/DDBJ whole genome shotgun (WGS) entry which is preliminary data.</text>
</comment>
<dbReference type="Pfam" id="PF13796">
    <property type="entry name" value="Sensor"/>
    <property type="match status" value="1"/>
</dbReference>
<dbReference type="SUPFAM" id="SSF55874">
    <property type="entry name" value="ATPase domain of HSP90 chaperone/DNA topoisomerase II/histidine kinase"/>
    <property type="match status" value="1"/>
</dbReference>
<dbReference type="Pfam" id="PF07730">
    <property type="entry name" value="HisKA_3"/>
    <property type="match status" value="1"/>
</dbReference>
<comment type="catalytic activity">
    <reaction evidence="1">
        <text>ATP + protein L-histidine = ADP + protein N-phospho-L-histidine.</text>
        <dbReference type="EC" id="2.7.13.3"/>
    </reaction>
</comment>
<keyword evidence="4" id="KW-0808">Transferase</keyword>
<dbReference type="PANTHER" id="PTHR24421:SF10">
    <property type="entry name" value="NITRATE_NITRITE SENSOR PROTEIN NARQ"/>
    <property type="match status" value="1"/>
</dbReference>
<dbReference type="InterPro" id="IPR025828">
    <property type="entry name" value="Put_sensor_dom"/>
</dbReference>
<dbReference type="InterPro" id="IPR011712">
    <property type="entry name" value="Sig_transdc_His_kin_sub3_dim/P"/>
</dbReference>
<dbReference type="CDD" id="cd16917">
    <property type="entry name" value="HATPase_UhpB-NarQ-NarX-like"/>
    <property type="match status" value="1"/>
</dbReference>
<dbReference type="EC" id="2.7.13.3" evidence="2"/>
<keyword evidence="8" id="KW-0902">Two-component regulatory system</keyword>
<dbReference type="InterPro" id="IPR050482">
    <property type="entry name" value="Sensor_HK_TwoCompSys"/>
</dbReference>
<reference evidence="13 14" key="1">
    <citation type="submission" date="2022-06" db="EMBL/GenBank/DDBJ databases">
        <title>Actinoplanes abujensis sp. nov., isolated from Nigerian arid soil.</title>
        <authorList>
            <person name="Ding P."/>
        </authorList>
    </citation>
    <scope>NUCLEOTIDE SEQUENCE [LARGE SCALE GENOMIC DNA]</scope>
    <source>
        <strain evidence="14">TRM88002</strain>
    </source>
</reference>
<evidence type="ECO:0000256" key="8">
    <source>
        <dbReference type="ARBA" id="ARBA00023012"/>
    </source>
</evidence>
<dbReference type="Pfam" id="PF02518">
    <property type="entry name" value="HATPase_c"/>
    <property type="match status" value="1"/>
</dbReference>
<feature type="transmembrane region" description="Helical" evidence="9">
    <location>
        <begin position="12"/>
        <end position="29"/>
    </location>
</feature>
<evidence type="ECO:0000256" key="1">
    <source>
        <dbReference type="ARBA" id="ARBA00000085"/>
    </source>
</evidence>
<organism evidence="13 14">
    <name type="scientific">Paractinoplanes hotanensis</name>
    <dbReference type="NCBI Taxonomy" id="2906497"/>
    <lineage>
        <taxon>Bacteria</taxon>
        <taxon>Bacillati</taxon>
        <taxon>Actinomycetota</taxon>
        <taxon>Actinomycetes</taxon>
        <taxon>Micromonosporales</taxon>
        <taxon>Micromonosporaceae</taxon>
        <taxon>Paractinoplanes</taxon>
    </lineage>
</organism>
<keyword evidence="14" id="KW-1185">Reference proteome</keyword>
<feature type="domain" description="Histidine kinase/HSP90-like ATPase" evidence="10">
    <location>
        <begin position="333"/>
        <end position="417"/>
    </location>
</feature>
<evidence type="ECO:0000256" key="7">
    <source>
        <dbReference type="ARBA" id="ARBA00022840"/>
    </source>
</evidence>
<keyword evidence="9" id="KW-0812">Transmembrane</keyword>
<evidence type="ECO:0000256" key="6">
    <source>
        <dbReference type="ARBA" id="ARBA00022777"/>
    </source>
</evidence>
<evidence type="ECO:0000259" key="11">
    <source>
        <dbReference type="Pfam" id="PF07730"/>
    </source>
</evidence>
<evidence type="ECO:0000256" key="2">
    <source>
        <dbReference type="ARBA" id="ARBA00012438"/>
    </source>
</evidence>
<keyword evidence="5" id="KW-0547">Nucleotide-binding</keyword>
<evidence type="ECO:0000256" key="5">
    <source>
        <dbReference type="ARBA" id="ARBA00022741"/>
    </source>
</evidence>
<feature type="transmembrane region" description="Helical" evidence="9">
    <location>
        <begin position="35"/>
        <end position="61"/>
    </location>
</feature>
<feature type="transmembrane region" description="Helical" evidence="9">
    <location>
        <begin position="119"/>
        <end position="148"/>
    </location>
</feature>
<keyword evidence="6 13" id="KW-0418">Kinase</keyword>
<dbReference type="RefSeq" id="WP_251802888.1">
    <property type="nucleotide sequence ID" value="NZ_JAMQOL010000055.1"/>
</dbReference>
<proteinExistence type="predicted"/>
<feature type="domain" description="Putative sensor" evidence="12">
    <location>
        <begin position="21"/>
        <end position="200"/>
    </location>
</feature>
<evidence type="ECO:0000256" key="3">
    <source>
        <dbReference type="ARBA" id="ARBA00022553"/>
    </source>
</evidence>
<keyword evidence="9" id="KW-0472">Membrane</keyword>
<dbReference type="InterPro" id="IPR003594">
    <property type="entry name" value="HATPase_dom"/>
</dbReference>
<name>A0ABT0YAV4_9ACTN</name>
<evidence type="ECO:0000256" key="9">
    <source>
        <dbReference type="SAM" id="Phobius"/>
    </source>
</evidence>
<gene>
    <name evidence="13" type="ORF">LXN57_37060</name>
</gene>
<dbReference type="Proteomes" id="UP001523216">
    <property type="component" value="Unassembled WGS sequence"/>
</dbReference>
<feature type="transmembrane region" description="Helical" evidence="9">
    <location>
        <begin position="168"/>
        <end position="188"/>
    </location>
</feature>
<evidence type="ECO:0000313" key="13">
    <source>
        <dbReference type="EMBL" id="MCM4083176.1"/>
    </source>
</evidence>
<dbReference type="GO" id="GO:0016301">
    <property type="term" value="F:kinase activity"/>
    <property type="evidence" value="ECO:0007669"/>
    <property type="project" value="UniProtKB-KW"/>
</dbReference>